<evidence type="ECO:0000259" key="7">
    <source>
        <dbReference type="Pfam" id="PF07992"/>
    </source>
</evidence>
<feature type="binding site" evidence="6">
    <location>
        <position position="36"/>
    </location>
    <ligand>
        <name>FAD</name>
        <dbReference type="ChEBI" id="CHEBI:57692"/>
    </ligand>
</feature>
<dbReference type="GO" id="GO:0050661">
    <property type="term" value="F:NADP binding"/>
    <property type="evidence" value="ECO:0007669"/>
    <property type="project" value="UniProtKB-UniRule"/>
</dbReference>
<keyword evidence="3 6" id="KW-0274">FAD</keyword>
<evidence type="ECO:0000313" key="8">
    <source>
        <dbReference type="EMBL" id="TRM11571.1"/>
    </source>
</evidence>
<dbReference type="Pfam" id="PF07992">
    <property type="entry name" value="Pyr_redox_2"/>
    <property type="match status" value="1"/>
</dbReference>
<comment type="catalytic activity">
    <reaction evidence="6">
        <text>2 reduced [2Fe-2S]-[ferredoxin] + NADP(+) + H(+) = 2 oxidized [2Fe-2S]-[ferredoxin] + NADPH</text>
        <dbReference type="Rhea" id="RHEA:20125"/>
        <dbReference type="Rhea" id="RHEA-COMP:10000"/>
        <dbReference type="Rhea" id="RHEA-COMP:10001"/>
        <dbReference type="ChEBI" id="CHEBI:15378"/>
        <dbReference type="ChEBI" id="CHEBI:33737"/>
        <dbReference type="ChEBI" id="CHEBI:33738"/>
        <dbReference type="ChEBI" id="CHEBI:57783"/>
        <dbReference type="ChEBI" id="CHEBI:58349"/>
        <dbReference type="EC" id="1.18.1.2"/>
    </reaction>
</comment>
<keyword evidence="2 6" id="KW-0285">Flavoprotein</keyword>
<comment type="caution">
    <text evidence="8">The sequence shown here is derived from an EMBL/GenBank/DDBJ whole genome shotgun (WGS) entry which is preliminary data.</text>
</comment>
<feature type="binding site" evidence="6">
    <location>
        <position position="44"/>
    </location>
    <ligand>
        <name>FAD</name>
        <dbReference type="ChEBI" id="CHEBI:57692"/>
    </ligand>
</feature>
<dbReference type="InterPro" id="IPR036188">
    <property type="entry name" value="FAD/NAD-bd_sf"/>
</dbReference>
<dbReference type="AlphaFoldDB" id="A0A549YI62"/>
<organism evidence="8 9">
    <name type="scientific">Lentibacillus cibarius</name>
    <dbReference type="NCBI Taxonomy" id="2583219"/>
    <lineage>
        <taxon>Bacteria</taxon>
        <taxon>Bacillati</taxon>
        <taxon>Bacillota</taxon>
        <taxon>Bacilli</taxon>
        <taxon>Bacillales</taxon>
        <taxon>Bacillaceae</taxon>
        <taxon>Lentibacillus</taxon>
    </lineage>
</organism>
<dbReference type="PRINTS" id="PR00469">
    <property type="entry name" value="PNDRDTASEII"/>
</dbReference>
<dbReference type="HAMAP" id="MF_01685">
    <property type="entry name" value="FENR2"/>
    <property type="match status" value="1"/>
</dbReference>
<dbReference type="Proteomes" id="UP000319280">
    <property type="component" value="Unassembled WGS sequence"/>
</dbReference>
<comment type="cofactor">
    <cofactor evidence="6">
        <name>FAD</name>
        <dbReference type="ChEBI" id="CHEBI:57692"/>
    </cofactor>
    <text evidence="6">Binds 1 FAD per subunit.</text>
</comment>
<evidence type="ECO:0000256" key="6">
    <source>
        <dbReference type="HAMAP-Rule" id="MF_01685"/>
    </source>
</evidence>
<evidence type="ECO:0000256" key="1">
    <source>
        <dbReference type="ARBA" id="ARBA00011738"/>
    </source>
</evidence>
<keyword evidence="9" id="KW-1185">Reference proteome</keyword>
<feature type="binding site" evidence="6">
    <location>
        <position position="331"/>
    </location>
    <ligand>
        <name>FAD</name>
        <dbReference type="ChEBI" id="CHEBI:57692"/>
    </ligand>
</feature>
<dbReference type="GO" id="GO:0050660">
    <property type="term" value="F:flavin adenine dinucleotide binding"/>
    <property type="evidence" value="ECO:0007669"/>
    <property type="project" value="UniProtKB-UniRule"/>
</dbReference>
<keyword evidence="5 6" id="KW-0560">Oxidoreductase</keyword>
<feature type="binding site" evidence="6">
    <location>
        <position position="290"/>
    </location>
    <ligand>
        <name>FAD</name>
        <dbReference type="ChEBI" id="CHEBI:57692"/>
    </ligand>
</feature>
<dbReference type="InterPro" id="IPR023753">
    <property type="entry name" value="FAD/NAD-binding_dom"/>
</dbReference>
<accession>A0A549YI62</accession>
<feature type="domain" description="FAD/NAD(P)-binding" evidence="7">
    <location>
        <begin position="7"/>
        <end position="314"/>
    </location>
</feature>
<evidence type="ECO:0000256" key="5">
    <source>
        <dbReference type="ARBA" id="ARBA00023002"/>
    </source>
</evidence>
<dbReference type="SUPFAM" id="SSF51905">
    <property type="entry name" value="FAD/NAD(P)-binding domain"/>
    <property type="match status" value="1"/>
</dbReference>
<evidence type="ECO:0000313" key="9">
    <source>
        <dbReference type="Proteomes" id="UP000319280"/>
    </source>
</evidence>
<comment type="subunit">
    <text evidence="1 6">Homodimer.</text>
</comment>
<name>A0A549YI62_9BACI</name>
<dbReference type="InterPro" id="IPR022890">
    <property type="entry name" value="Fd--NADP_Rdtase_type_2"/>
</dbReference>
<dbReference type="GO" id="GO:0004324">
    <property type="term" value="F:ferredoxin-NADP+ reductase activity"/>
    <property type="evidence" value="ECO:0007669"/>
    <property type="project" value="UniProtKB-UniRule"/>
</dbReference>
<dbReference type="Gene3D" id="3.50.50.60">
    <property type="entry name" value="FAD/NAD(P)-binding domain"/>
    <property type="match status" value="2"/>
</dbReference>
<gene>
    <name evidence="8" type="ORF">FH966_07600</name>
</gene>
<evidence type="ECO:0000256" key="2">
    <source>
        <dbReference type="ARBA" id="ARBA00022630"/>
    </source>
</evidence>
<evidence type="ECO:0000256" key="3">
    <source>
        <dbReference type="ARBA" id="ARBA00022827"/>
    </source>
</evidence>
<comment type="caution">
    <text evidence="6">Lacks conserved residue(s) required for the propagation of feature annotation.</text>
</comment>
<reference evidence="8 9" key="1">
    <citation type="submission" date="2019-07" db="EMBL/GenBank/DDBJ databases">
        <title>Genomic analysis of Lentibacillus sp. NKC851-2.</title>
        <authorList>
            <person name="Oh Y.J."/>
        </authorList>
    </citation>
    <scope>NUCLEOTIDE SEQUENCE [LARGE SCALE GENOMIC DNA]</scope>
    <source>
        <strain evidence="8 9">NKC851-2</strain>
    </source>
</reference>
<keyword evidence="4 6" id="KW-0521">NADP</keyword>
<dbReference type="InterPro" id="IPR050097">
    <property type="entry name" value="Ferredoxin-NADP_redctase_2"/>
</dbReference>
<comment type="similarity">
    <text evidence="6">Belongs to the ferredoxin--NADP reductase type 2 family.</text>
</comment>
<dbReference type="PRINTS" id="PR00368">
    <property type="entry name" value="FADPNR"/>
</dbReference>
<feature type="binding site" evidence="6">
    <location>
        <position position="48"/>
    </location>
    <ligand>
        <name>FAD</name>
        <dbReference type="ChEBI" id="CHEBI:57692"/>
    </ligand>
</feature>
<evidence type="ECO:0000256" key="4">
    <source>
        <dbReference type="ARBA" id="ARBA00022857"/>
    </source>
</evidence>
<dbReference type="EC" id="1.18.1.2" evidence="6"/>
<protein>
    <recommendedName>
        <fullName evidence="6">Ferredoxin--NADP reductase</fullName>
        <shortName evidence="6">FNR</shortName>
        <shortName evidence="6">Fd-NADP(+) reductase</shortName>
        <ecNumber evidence="6">1.18.1.2</ecNumber>
    </recommendedName>
</protein>
<dbReference type="EMBL" id="VJMZ01000001">
    <property type="protein sequence ID" value="TRM11571.1"/>
    <property type="molecule type" value="Genomic_DNA"/>
</dbReference>
<dbReference type="RefSeq" id="WP_142790692.1">
    <property type="nucleotide sequence ID" value="NZ_VJMZ01000001.1"/>
</dbReference>
<sequence>MTNNELFDVTIIGGGPAGLFSAFYSGLRELKTKVIEYQPYLGGKVHVYPQKMVWDVGGLPPLTGAKFTEQMVEQGLTFDPEVVLNEKVNSITRTEQGIYELHAASGHVHYSRTVIIAVGSGILNPKKLAISGAEKFEDANLYYSVESLQQFKDKTVIVSGGGSSATDWANELEPIAKRVFITCRKNNFDCHESQATQLRNGSVVCFFHTSITDLVASSDGESIEQVELTNKQTGVVNHLPVDAVIVNHGYERDTSLLDNSNIDIAMEDDYFVSGNAKSESSLDGLYAAGDILMHDGKLNLIAGAFQDAANAVNQAKQFIEPDAAKTAMVSSHNEAFEERNKQIIEQMIK</sequence>
<feature type="binding site" evidence="6">
    <location>
        <position position="123"/>
    </location>
    <ligand>
        <name>FAD</name>
        <dbReference type="ChEBI" id="CHEBI:57692"/>
    </ligand>
</feature>
<dbReference type="PANTHER" id="PTHR48105">
    <property type="entry name" value="THIOREDOXIN REDUCTASE 1-RELATED-RELATED"/>
    <property type="match status" value="1"/>
</dbReference>
<feature type="binding site" evidence="6">
    <location>
        <position position="88"/>
    </location>
    <ligand>
        <name>FAD</name>
        <dbReference type="ChEBI" id="CHEBI:57692"/>
    </ligand>
</feature>
<proteinExistence type="inferred from homology"/>